<organism evidence="16 17">
    <name type="scientific">Camellia sinensis var. sinensis</name>
    <name type="common">China tea</name>
    <dbReference type="NCBI Taxonomy" id="542762"/>
    <lineage>
        <taxon>Eukaryota</taxon>
        <taxon>Viridiplantae</taxon>
        <taxon>Streptophyta</taxon>
        <taxon>Embryophyta</taxon>
        <taxon>Tracheophyta</taxon>
        <taxon>Spermatophyta</taxon>
        <taxon>Magnoliopsida</taxon>
        <taxon>eudicotyledons</taxon>
        <taxon>Gunneridae</taxon>
        <taxon>Pentapetalae</taxon>
        <taxon>asterids</taxon>
        <taxon>Ericales</taxon>
        <taxon>Theaceae</taxon>
        <taxon>Camellia</taxon>
    </lineage>
</organism>
<dbReference type="Pfam" id="PF23598">
    <property type="entry name" value="LRR_14"/>
    <property type="match status" value="1"/>
</dbReference>
<keyword evidence="12" id="KW-0325">Glycoprotein</keyword>
<name>A0A4S4D460_CAMSN</name>
<dbReference type="InterPro" id="IPR032675">
    <property type="entry name" value="LRR_dom_sf"/>
</dbReference>
<dbReference type="FunFam" id="3.30.200.20:FF:000661">
    <property type="entry name" value="Serine-threonine protein kinase plant-type"/>
    <property type="match status" value="1"/>
</dbReference>
<evidence type="ECO:0000256" key="12">
    <source>
        <dbReference type="ARBA" id="ARBA00023180"/>
    </source>
</evidence>
<feature type="transmembrane region" description="Helical" evidence="14">
    <location>
        <begin position="385"/>
        <end position="406"/>
    </location>
</feature>
<dbReference type="GO" id="GO:0006952">
    <property type="term" value="P:defense response"/>
    <property type="evidence" value="ECO:0007669"/>
    <property type="project" value="UniProtKB-ARBA"/>
</dbReference>
<dbReference type="SUPFAM" id="SSF52047">
    <property type="entry name" value="RNI-like"/>
    <property type="match status" value="1"/>
</dbReference>
<keyword evidence="6" id="KW-0677">Repeat</keyword>
<dbReference type="PANTHER" id="PTHR27008:SF602">
    <property type="entry name" value="LRR RECEPTOR-LIKE SERINE_THREONINE-PROTEIN KINASE EFR"/>
    <property type="match status" value="1"/>
</dbReference>
<gene>
    <name evidence="16" type="ORF">TEA_001698</name>
</gene>
<dbReference type="InterPro" id="IPR055414">
    <property type="entry name" value="LRR_R13L4/SHOC2-like"/>
</dbReference>
<evidence type="ECO:0000256" key="8">
    <source>
        <dbReference type="ARBA" id="ARBA00022777"/>
    </source>
</evidence>
<accession>A0A4S4D460</accession>
<proteinExistence type="predicted"/>
<keyword evidence="2" id="KW-0433">Leucine-rich repeat</keyword>
<dbReference type="PROSITE" id="PS50011">
    <property type="entry name" value="PROTEIN_KINASE_DOM"/>
    <property type="match status" value="1"/>
</dbReference>
<evidence type="ECO:0000256" key="4">
    <source>
        <dbReference type="ARBA" id="ARBA00022692"/>
    </source>
</evidence>
<keyword evidence="8" id="KW-0418">Kinase</keyword>
<dbReference type="PRINTS" id="PR00019">
    <property type="entry name" value="LEURICHRPT"/>
</dbReference>
<evidence type="ECO:0000256" key="2">
    <source>
        <dbReference type="ARBA" id="ARBA00022614"/>
    </source>
</evidence>
<evidence type="ECO:0000313" key="17">
    <source>
        <dbReference type="Proteomes" id="UP000306102"/>
    </source>
</evidence>
<dbReference type="FunFam" id="3.80.10.10:FF:000041">
    <property type="entry name" value="LRR receptor-like serine/threonine-protein kinase ERECTA"/>
    <property type="match status" value="1"/>
</dbReference>
<dbReference type="Gene3D" id="1.10.510.10">
    <property type="entry name" value="Transferase(Phosphotransferase) domain 1"/>
    <property type="match status" value="1"/>
</dbReference>
<dbReference type="Gene3D" id="3.80.10.10">
    <property type="entry name" value="Ribonuclease Inhibitor"/>
    <property type="match status" value="2"/>
</dbReference>
<dbReference type="InterPro" id="IPR011009">
    <property type="entry name" value="Kinase-like_dom_sf"/>
</dbReference>
<dbReference type="InterPro" id="IPR017441">
    <property type="entry name" value="Protein_kinase_ATP_BS"/>
</dbReference>
<comment type="caution">
    <text evidence="16">The sequence shown here is derived from an EMBL/GenBank/DDBJ whole genome shotgun (WGS) entry which is preliminary data.</text>
</comment>
<dbReference type="GO" id="GO:0004672">
    <property type="term" value="F:protein kinase activity"/>
    <property type="evidence" value="ECO:0007669"/>
    <property type="project" value="InterPro"/>
</dbReference>
<reference evidence="16 17" key="1">
    <citation type="journal article" date="2018" name="Proc. Natl. Acad. Sci. U.S.A.">
        <title>Draft genome sequence of Camellia sinensis var. sinensis provides insights into the evolution of the tea genome and tea quality.</title>
        <authorList>
            <person name="Wei C."/>
            <person name="Yang H."/>
            <person name="Wang S."/>
            <person name="Zhao J."/>
            <person name="Liu C."/>
            <person name="Gao L."/>
            <person name="Xia E."/>
            <person name="Lu Y."/>
            <person name="Tai Y."/>
            <person name="She G."/>
            <person name="Sun J."/>
            <person name="Cao H."/>
            <person name="Tong W."/>
            <person name="Gao Q."/>
            <person name="Li Y."/>
            <person name="Deng W."/>
            <person name="Jiang X."/>
            <person name="Wang W."/>
            <person name="Chen Q."/>
            <person name="Zhang S."/>
            <person name="Li H."/>
            <person name="Wu J."/>
            <person name="Wang P."/>
            <person name="Li P."/>
            <person name="Shi C."/>
            <person name="Zheng F."/>
            <person name="Jian J."/>
            <person name="Huang B."/>
            <person name="Shan D."/>
            <person name="Shi M."/>
            <person name="Fang C."/>
            <person name="Yue Y."/>
            <person name="Li F."/>
            <person name="Li D."/>
            <person name="Wei S."/>
            <person name="Han B."/>
            <person name="Jiang C."/>
            <person name="Yin Y."/>
            <person name="Xia T."/>
            <person name="Zhang Z."/>
            <person name="Bennetzen J.L."/>
            <person name="Zhao S."/>
            <person name="Wan X."/>
        </authorList>
    </citation>
    <scope>NUCLEOTIDE SEQUENCE [LARGE SCALE GENOMIC DNA]</scope>
    <source>
        <strain evidence="17">cv. Shuchazao</strain>
        <tissue evidence="16">Leaf</tissue>
    </source>
</reference>
<protein>
    <recommendedName>
        <fullName evidence="15">Protein kinase domain-containing protein</fullName>
    </recommendedName>
</protein>
<dbReference type="Pfam" id="PF00069">
    <property type="entry name" value="Pkinase"/>
    <property type="match status" value="1"/>
</dbReference>
<dbReference type="InterPro" id="IPR001611">
    <property type="entry name" value="Leu-rich_rpt"/>
</dbReference>
<keyword evidence="3" id="KW-0808">Transferase</keyword>
<keyword evidence="7 13" id="KW-0547">Nucleotide-binding</keyword>
<dbReference type="InterPro" id="IPR000719">
    <property type="entry name" value="Prot_kinase_dom"/>
</dbReference>
<evidence type="ECO:0000256" key="1">
    <source>
        <dbReference type="ARBA" id="ARBA00004167"/>
    </source>
</evidence>
<comment type="subcellular location">
    <subcellularLocation>
        <location evidence="1">Membrane</location>
        <topology evidence="1">Single-pass membrane protein</topology>
    </subcellularLocation>
</comment>
<evidence type="ECO:0000256" key="6">
    <source>
        <dbReference type="ARBA" id="ARBA00022737"/>
    </source>
</evidence>
<keyword evidence="5" id="KW-0732">Signal</keyword>
<evidence type="ECO:0000256" key="9">
    <source>
        <dbReference type="ARBA" id="ARBA00022840"/>
    </source>
</evidence>
<dbReference type="STRING" id="542762.A0A4S4D460"/>
<dbReference type="Gene3D" id="3.30.200.20">
    <property type="entry name" value="Phosphorylase Kinase, domain 1"/>
    <property type="match status" value="1"/>
</dbReference>
<evidence type="ECO:0000256" key="3">
    <source>
        <dbReference type="ARBA" id="ARBA00022679"/>
    </source>
</evidence>
<keyword evidence="9 13" id="KW-0067">ATP-binding</keyword>
<dbReference type="SUPFAM" id="SSF56112">
    <property type="entry name" value="Protein kinase-like (PK-like)"/>
    <property type="match status" value="1"/>
</dbReference>
<evidence type="ECO:0000256" key="5">
    <source>
        <dbReference type="ARBA" id="ARBA00022729"/>
    </source>
</evidence>
<evidence type="ECO:0000256" key="13">
    <source>
        <dbReference type="PROSITE-ProRule" id="PRU10141"/>
    </source>
</evidence>
<dbReference type="GO" id="GO:0016020">
    <property type="term" value="C:membrane"/>
    <property type="evidence" value="ECO:0007669"/>
    <property type="project" value="UniProtKB-SubCell"/>
</dbReference>
<dbReference type="PROSITE" id="PS51450">
    <property type="entry name" value="LRR"/>
    <property type="match status" value="1"/>
</dbReference>
<dbReference type="Proteomes" id="UP000306102">
    <property type="component" value="Unassembled WGS sequence"/>
</dbReference>
<feature type="binding site" evidence="13">
    <location>
        <position position="481"/>
    </location>
    <ligand>
        <name>ATP</name>
        <dbReference type="ChEBI" id="CHEBI:30616"/>
    </ligand>
</feature>
<dbReference type="SMART" id="SM00220">
    <property type="entry name" value="S_TKc"/>
    <property type="match status" value="1"/>
</dbReference>
<feature type="domain" description="Protein kinase" evidence="15">
    <location>
        <begin position="442"/>
        <end position="634"/>
    </location>
</feature>
<dbReference type="GO" id="GO:0005524">
    <property type="term" value="F:ATP binding"/>
    <property type="evidence" value="ECO:0007669"/>
    <property type="project" value="UniProtKB-UniRule"/>
</dbReference>
<dbReference type="AlphaFoldDB" id="A0A4S4D460"/>
<keyword evidence="4 14" id="KW-0812">Transmembrane</keyword>
<evidence type="ECO:0000256" key="14">
    <source>
        <dbReference type="SAM" id="Phobius"/>
    </source>
</evidence>
<dbReference type="PROSITE" id="PS00107">
    <property type="entry name" value="PROTEIN_KINASE_ATP"/>
    <property type="match status" value="1"/>
</dbReference>
<dbReference type="Pfam" id="PF13855">
    <property type="entry name" value="LRR_8"/>
    <property type="match status" value="2"/>
</dbReference>
<keyword evidence="17" id="KW-1185">Reference proteome</keyword>
<dbReference type="InterPro" id="IPR051809">
    <property type="entry name" value="Plant_receptor-like_S/T_kinase"/>
</dbReference>
<dbReference type="SMART" id="SM00365">
    <property type="entry name" value="LRR_SD22"/>
    <property type="match status" value="6"/>
</dbReference>
<dbReference type="FunFam" id="3.80.10.10:FF:000095">
    <property type="entry name" value="LRR receptor-like serine/threonine-protein kinase GSO1"/>
    <property type="match status" value="1"/>
</dbReference>
<evidence type="ECO:0000259" key="15">
    <source>
        <dbReference type="PROSITE" id="PS50011"/>
    </source>
</evidence>
<evidence type="ECO:0000256" key="11">
    <source>
        <dbReference type="ARBA" id="ARBA00023136"/>
    </source>
</evidence>
<dbReference type="InterPro" id="IPR003591">
    <property type="entry name" value="Leu-rich_rpt_typical-subtyp"/>
</dbReference>
<dbReference type="InterPro" id="IPR008271">
    <property type="entry name" value="Ser/Thr_kinase_AS"/>
</dbReference>
<dbReference type="EMBL" id="SDRB02012663">
    <property type="protein sequence ID" value="THF97018.1"/>
    <property type="molecule type" value="Genomic_DNA"/>
</dbReference>
<dbReference type="GO" id="GO:0051707">
    <property type="term" value="P:response to other organism"/>
    <property type="evidence" value="ECO:0007669"/>
    <property type="project" value="UniProtKB-ARBA"/>
</dbReference>
<evidence type="ECO:0000256" key="7">
    <source>
        <dbReference type="ARBA" id="ARBA00022741"/>
    </source>
</evidence>
<evidence type="ECO:0000256" key="10">
    <source>
        <dbReference type="ARBA" id="ARBA00022989"/>
    </source>
</evidence>
<keyword evidence="11 14" id="KW-0472">Membrane</keyword>
<dbReference type="PROSITE" id="PS00108">
    <property type="entry name" value="PROTEIN_KINASE_ST"/>
    <property type="match status" value="1"/>
</dbReference>
<sequence length="634" mass="70096">MRRLSLSVNNFMGPIPTSIFNISSLEILSLAANQLLGNLPSNTGLWLPNLNTLYLGGNKLGGVIPDSISNASKLITLDLSENAFMELGISFNPLNGILPTTIGNLSASLENIYVDSCGIKGNIPSEIGNLSNLAFLRLQQNNLIGSIPSTVKVLGKLQILYLSNNRLQGSMPDDLCNFKNMGDLRLNRNELSGLIPECLGNITSLRYLYLDSNKLSSSIPTSLRNLKDILEINMSTNSLNGNLPLELGNLKVAILIDLSMNQFIGEIPSIITGLQNLVNLSLAYNRLQGPIPDSFGNMVSLKFLDLSHNNLSGVIPKSLETLSHLSYLNVSFNKLRGQIPIGGPFANFTIQSFMSNEALCGAPKFQVPPCHIGSPNHLRKKRVALVLYILLPIAFILLATTFVFLLTRSRKRNKTPANYDLLPTTTPPRITYQQLFQATNGFSKSNLLGMGSFGSVYKAILEDATILAIKVFNLEVEAAFKSFDIECEIMRSIRHRNLVKVISNCSNLDFKALEFEYMPNGSLEKWLYSYNYFLDMLQRLDIMIDVACALEYLHHAYSTSLVHCDLKPRNILLDKDMVAHVSDFGIAKLLDLGESVIHTKTIATFGYIAPGWIQVETPSLPIFYKRAPTLTINL</sequence>
<dbReference type="SMART" id="SM00369">
    <property type="entry name" value="LRR_TYP"/>
    <property type="match status" value="8"/>
</dbReference>
<dbReference type="PANTHER" id="PTHR27008">
    <property type="entry name" value="OS04G0122200 PROTEIN"/>
    <property type="match status" value="1"/>
</dbReference>
<evidence type="ECO:0000313" key="16">
    <source>
        <dbReference type="EMBL" id="THF97018.1"/>
    </source>
</evidence>
<keyword evidence="10 14" id="KW-1133">Transmembrane helix</keyword>